<dbReference type="PANTHER" id="PTHR43245:SF58">
    <property type="entry name" value="BLL5923 PROTEIN"/>
    <property type="match status" value="1"/>
</dbReference>
<dbReference type="Proteomes" id="UP000198908">
    <property type="component" value="Unassembled WGS sequence"/>
</dbReference>
<evidence type="ECO:0000313" key="3">
    <source>
        <dbReference type="Proteomes" id="UP000198908"/>
    </source>
</evidence>
<evidence type="ECO:0000259" key="1">
    <source>
        <dbReference type="Pfam" id="PF01370"/>
    </source>
</evidence>
<organism evidence="2 3">
    <name type="scientific">Paraburkholderia lycopersici</name>
    <dbReference type="NCBI Taxonomy" id="416944"/>
    <lineage>
        <taxon>Bacteria</taxon>
        <taxon>Pseudomonadati</taxon>
        <taxon>Pseudomonadota</taxon>
        <taxon>Betaproteobacteria</taxon>
        <taxon>Burkholderiales</taxon>
        <taxon>Burkholderiaceae</taxon>
        <taxon>Paraburkholderia</taxon>
    </lineage>
</organism>
<dbReference type="STRING" id="416944.SAMN05421548_10929"/>
<proteinExistence type="predicted"/>
<accession>A0A1G6NGD7</accession>
<dbReference type="SUPFAM" id="SSF51735">
    <property type="entry name" value="NAD(P)-binding Rossmann-fold domains"/>
    <property type="match status" value="1"/>
</dbReference>
<dbReference type="AlphaFoldDB" id="A0A1G6NGD7"/>
<reference evidence="3" key="1">
    <citation type="submission" date="2016-09" db="EMBL/GenBank/DDBJ databases">
        <authorList>
            <person name="Varghese N."/>
            <person name="Submissions S."/>
        </authorList>
    </citation>
    <scope>NUCLEOTIDE SEQUENCE [LARGE SCALE GENOMIC DNA]</scope>
    <source>
        <strain evidence="3">TNe-862</strain>
    </source>
</reference>
<gene>
    <name evidence="2" type="ORF">SAMN05421548_10929</name>
</gene>
<feature type="domain" description="NAD-dependent epimerase/dehydratase" evidence="1">
    <location>
        <begin position="4"/>
        <end position="221"/>
    </location>
</feature>
<dbReference type="OrthoDB" id="9801056at2"/>
<keyword evidence="3" id="KW-1185">Reference proteome</keyword>
<dbReference type="EMBL" id="FMYQ01000009">
    <property type="protein sequence ID" value="SDC66357.1"/>
    <property type="molecule type" value="Genomic_DNA"/>
</dbReference>
<dbReference type="PANTHER" id="PTHR43245">
    <property type="entry name" value="BIFUNCTIONAL POLYMYXIN RESISTANCE PROTEIN ARNA"/>
    <property type="match status" value="1"/>
</dbReference>
<dbReference type="Pfam" id="PF01370">
    <property type="entry name" value="Epimerase"/>
    <property type="match status" value="1"/>
</dbReference>
<name>A0A1G6NGD7_9BURK</name>
<dbReference type="RefSeq" id="WP_091996936.1">
    <property type="nucleotide sequence ID" value="NZ_FMYQ01000009.1"/>
</dbReference>
<dbReference type="Gene3D" id="3.40.50.720">
    <property type="entry name" value="NAD(P)-binding Rossmann-like Domain"/>
    <property type="match status" value="1"/>
</dbReference>
<dbReference type="InterPro" id="IPR050177">
    <property type="entry name" value="Lipid_A_modif_metabolic_enz"/>
</dbReference>
<dbReference type="InterPro" id="IPR036291">
    <property type="entry name" value="NAD(P)-bd_dom_sf"/>
</dbReference>
<protein>
    <submittedName>
        <fullName evidence="2">UDP-glucose 4-epimerase</fullName>
    </submittedName>
</protein>
<sequence>MSRILVTGATGFVGRAVGKALAQAGHHAIGLVRPPQGRSACAEEWLDASVDFGGLAQAVPQGAALDAVIHCAARVHVMAQAGSLAALDAFRATNVKGAVRVAELAHSLGARRMVFVSSIKAIAEAEPGRPLREDDSAHPQDAYGVSKREAELALAAFGRETGMEIVIVRPPLVYGPQVRANFLRLLDAVAKGWPLPLGAVRARRSLIYVDNLADALVHCAMDARAANLCFHVADSEDIEVAALVRALAAGLGRPARLVPVSPGLLRVAGRLSGKDAAVARLVGALRLDTSRIRATLGWRAPWTTEAGLAQTVRWYRAERGMGARRND</sequence>
<evidence type="ECO:0000313" key="2">
    <source>
        <dbReference type="EMBL" id="SDC66357.1"/>
    </source>
</evidence>
<dbReference type="InterPro" id="IPR001509">
    <property type="entry name" value="Epimerase_deHydtase"/>
</dbReference>